<dbReference type="InterPro" id="IPR049551">
    <property type="entry name" value="PKS_DH_C"/>
</dbReference>
<dbReference type="InterPro" id="IPR020843">
    <property type="entry name" value="ER"/>
</dbReference>
<dbReference type="SMART" id="SM00823">
    <property type="entry name" value="PKS_PP"/>
    <property type="match status" value="2"/>
</dbReference>
<dbReference type="InterPro" id="IPR020806">
    <property type="entry name" value="PKS_PP-bd"/>
</dbReference>
<dbReference type="Gene3D" id="3.40.366.10">
    <property type="entry name" value="Malonyl-Coenzyme A Acyl Carrier Protein, domain 2"/>
    <property type="match status" value="1"/>
</dbReference>
<dbReference type="SMART" id="SM00827">
    <property type="entry name" value="PKS_AT"/>
    <property type="match status" value="1"/>
</dbReference>
<dbReference type="Proteomes" id="UP001354709">
    <property type="component" value="Unassembled WGS sequence"/>
</dbReference>
<dbReference type="SUPFAM" id="SSF47336">
    <property type="entry name" value="ACP-like"/>
    <property type="match status" value="2"/>
</dbReference>
<dbReference type="InterPro" id="IPR006162">
    <property type="entry name" value="Ppantetheine_attach_site"/>
</dbReference>
<feature type="domain" description="Ketosynthase family 3 (KS3)" evidence="11">
    <location>
        <begin position="849"/>
        <end position="1273"/>
    </location>
</feature>
<keyword evidence="2" id="KW-0596">Phosphopantetheine</keyword>
<dbReference type="InterPro" id="IPR014030">
    <property type="entry name" value="Ketoacyl_synth_N"/>
</dbReference>
<dbReference type="PROSITE" id="PS00012">
    <property type="entry name" value="PHOSPHOPANTETHEINE"/>
    <property type="match status" value="2"/>
</dbReference>
<dbReference type="PROSITE" id="PS01162">
    <property type="entry name" value="QOR_ZETA_CRYSTAL"/>
    <property type="match status" value="1"/>
</dbReference>
<dbReference type="EMBL" id="JAZBJO010000054">
    <property type="protein sequence ID" value="MEE4598723.1"/>
    <property type="molecule type" value="Genomic_DNA"/>
</dbReference>
<dbReference type="InterPro" id="IPR049900">
    <property type="entry name" value="PKS_mFAS_DH"/>
</dbReference>
<dbReference type="Pfam" id="PF13602">
    <property type="entry name" value="ADH_zinc_N_2"/>
    <property type="match status" value="1"/>
</dbReference>
<dbReference type="PANTHER" id="PTHR43775:SF51">
    <property type="entry name" value="INACTIVE PHENOLPHTHIOCEROL SYNTHESIS POLYKETIDE SYNTHASE TYPE I PKS1-RELATED"/>
    <property type="match status" value="1"/>
</dbReference>
<dbReference type="InterPro" id="IPR002364">
    <property type="entry name" value="Quin_OxRdtase/zeta-crystal_CS"/>
</dbReference>
<dbReference type="InterPro" id="IPR014031">
    <property type="entry name" value="Ketoacyl_synth_C"/>
</dbReference>
<keyword evidence="4" id="KW-0808">Transferase</keyword>
<dbReference type="SMART" id="SM01294">
    <property type="entry name" value="PKS_PP_betabranch"/>
    <property type="match status" value="2"/>
</dbReference>
<feature type="region of interest" description="Disordered" evidence="9">
    <location>
        <begin position="2361"/>
        <end position="2381"/>
    </location>
</feature>
<dbReference type="SUPFAM" id="SSF55048">
    <property type="entry name" value="Probable ACP-binding domain of malonyl-CoA ACP transacylase"/>
    <property type="match status" value="1"/>
</dbReference>
<feature type="region of interest" description="N-terminal hotdog fold" evidence="8">
    <location>
        <begin position="1738"/>
        <end position="1858"/>
    </location>
</feature>
<dbReference type="InterPro" id="IPR050091">
    <property type="entry name" value="PKS_NRPS_Biosynth_Enz"/>
</dbReference>
<dbReference type="InterPro" id="IPR036291">
    <property type="entry name" value="NAD(P)-bd_dom_sf"/>
</dbReference>
<dbReference type="InterPro" id="IPR013154">
    <property type="entry name" value="ADH-like_N"/>
</dbReference>
<evidence type="ECO:0000259" key="10">
    <source>
        <dbReference type="PROSITE" id="PS50075"/>
    </source>
</evidence>
<evidence type="ECO:0000256" key="8">
    <source>
        <dbReference type="PROSITE-ProRule" id="PRU01363"/>
    </source>
</evidence>
<evidence type="ECO:0000259" key="11">
    <source>
        <dbReference type="PROSITE" id="PS52004"/>
    </source>
</evidence>
<dbReference type="CDD" id="cd00833">
    <property type="entry name" value="PKS"/>
    <property type="match status" value="1"/>
</dbReference>
<evidence type="ECO:0000259" key="12">
    <source>
        <dbReference type="PROSITE" id="PS52019"/>
    </source>
</evidence>
<dbReference type="Gene3D" id="3.40.50.720">
    <property type="entry name" value="NAD(P)-binding Rossmann-like Domain"/>
    <property type="match status" value="2"/>
</dbReference>
<dbReference type="InterPro" id="IPR011032">
    <property type="entry name" value="GroES-like_sf"/>
</dbReference>
<dbReference type="PROSITE" id="PS50075">
    <property type="entry name" value="CARRIER"/>
    <property type="match status" value="2"/>
</dbReference>
<dbReference type="InterPro" id="IPR001227">
    <property type="entry name" value="Ac_transferase_dom_sf"/>
</dbReference>
<dbReference type="Pfam" id="PF02801">
    <property type="entry name" value="Ketoacyl-synt_C"/>
    <property type="match status" value="1"/>
</dbReference>
<evidence type="ECO:0000256" key="2">
    <source>
        <dbReference type="ARBA" id="ARBA00022450"/>
    </source>
</evidence>
<dbReference type="Pfam" id="PF00109">
    <property type="entry name" value="ketoacyl-synt"/>
    <property type="match status" value="1"/>
</dbReference>
<keyword evidence="5" id="KW-0045">Antibiotic biosynthesis</keyword>
<dbReference type="Pfam" id="PF08659">
    <property type="entry name" value="KR"/>
    <property type="match status" value="2"/>
</dbReference>
<dbReference type="InterPro" id="IPR020807">
    <property type="entry name" value="PKS_DH"/>
</dbReference>
<evidence type="ECO:0000256" key="9">
    <source>
        <dbReference type="SAM" id="MobiDB-lite"/>
    </source>
</evidence>
<dbReference type="Pfam" id="PF08240">
    <property type="entry name" value="ADH_N"/>
    <property type="match status" value="1"/>
</dbReference>
<dbReference type="Gene3D" id="1.10.1200.10">
    <property type="entry name" value="ACP-like"/>
    <property type="match status" value="2"/>
</dbReference>
<dbReference type="InterPro" id="IPR016036">
    <property type="entry name" value="Malonyl_transacylase_ACP-bd"/>
</dbReference>
<dbReference type="InterPro" id="IPR016039">
    <property type="entry name" value="Thiolase-like"/>
</dbReference>
<evidence type="ECO:0000256" key="3">
    <source>
        <dbReference type="ARBA" id="ARBA00022553"/>
    </source>
</evidence>
<dbReference type="InterPro" id="IPR014043">
    <property type="entry name" value="Acyl_transferase_dom"/>
</dbReference>
<dbReference type="CDD" id="cd05195">
    <property type="entry name" value="enoyl_red"/>
    <property type="match status" value="1"/>
</dbReference>
<dbReference type="InterPro" id="IPR049552">
    <property type="entry name" value="PKS_DH_N"/>
</dbReference>
<protein>
    <submittedName>
        <fullName evidence="13">SDR family NAD(P)-dependent oxidoreductase</fullName>
    </submittedName>
</protein>
<evidence type="ECO:0000256" key="4">
    <source>
        <dbReference type="ARBA" id="ARBA00022679"/>
    </source>
</evidence>
<evidence type="ECO:0000256" key="7">
    <source>
        <dbReference type="ARBA" id="ARBA00023315"/>
    </source>
</evidence>
<feature type="domain" description="PKS/mFAS DH" evidence="12">
    <location>
        <begin position="1738"/>
        <end position="2053"/>
    </location>
</feature>
<dbReference type="SUPFAM" id="SSF51735">
    <property type="entry name" value="NAD(P)-binding Rossmann-fold domains"/>
    <property type="match status" value="5"/>
</dbReference>
<dbReference type="InterPro" id="IPR057326">
    <property type="entry name" value="KR_dom"/>
</dbReference>
<comment type="caution">
    <text evidence="13">The sequence shown here is derived from an EMBL/GenBank/DDBJ whole genome shotgun (WGS) entry which is preliminary data.</text>
</comment>
<dbReference type="InterPro" id="IPR032821">
    <property type="entry name" value="PKS_assoc"/>
</dbReference>
<dbReference type="PROSITE" id="PS00606">
    <property type="entry name" value="KS3_1"/>
    <property type="match status" value="1"/>
</dbReference>
<keyword evidence="6" id="KW-0511">Multifunctional enzyme</keyword>
<dbReference type="InterPro" id="IPR018201">
    <property type="entry name" value="Ketoacyl_synth_AS"/>
</dbReference>
<dbReference type="PROSITE" id="PS52004">
    <property type="entry name" value="KS3_2"/>
    <property type="match status" value="1"/>
</dbReference>
<dbReference type="SUPFAM" id="SSF53901">
    <property type="entry name" value="Thiolase-like"/>
    <property type="match status" value="1"/>
</dbReference>
<dbReference type="Gene3D" id="3.90.180.10">
    <property type="entry name" value="Medium-chain alcohol dehydrogenases, catalytic domain"/>
    <property type="match status" value="1"/>
</dbReference>
<dbReference type="SMART" id="SM00825">
    <property type="entry name" value="PKS_KS"/>
    <property type="match status" value="1"/>
</dbReference>
<dbReference type="InterPro" id="IPR013968">
    <property type="entry name" value="PKS_KR"/>
</dbReference>
<feature type="domain" description="Carrier" evidence="10">
    <location>
        <begin position="2400"/>
        <end position="2475"/>
    </location>
</feature>
<dbReference type="Gene3D" id="3.10.129.110">
    <property type="entry name" value="Polyketide synthase dehydratase"/>
    <property type="match status" value="1"/>
</dbReference>
<name>A0ABU7QBI4_9ACTN</name>
<feature type="domain" description="Carrier" evidence="10">
    <location>
        <begin position="754"/>
        <end position="829"/>
    </location>
</feature>
<dbReference type="Pfam" id="PF21089">
    <property type="entry name" value="PKS_DH_N"/>
    <property type="match status" value="1"/>
</dbReference>
<dbReference type="Gene3D" id="3.40.50.11460">
    <property type="match status" value="2"/>
</dbReference>
<dbReference type="SUPFAM" id="SSF50129">
    <property type="entry name" value="GroES-like"/>
    <property type="match status" value="1"/>
</dbReference>
<feature type="region of interest" description="Disordered" evidence="9">
    <location>
        <begin position="124"/>
        <end position="156"/>
    </location>
</feature>
<gene>
    <name evidence="13" type="ORF">V2J94_44040</name>
</gene>
<organism evidence="13 14">
    <name type="scientific">Streptomyces asiaticus subsp. ignotus</name>
    <dbReference type="NCBI Taxonomy" id="3098222"/>
    <lineage>
        <taxon>Bacteria</taxon>
        <taxon>Bacillati</taxon>
        <taxon>Actinomycetota</taxon>
        <taxon>Actinomycetes</taxon>
        <taxon>Kitasatosporales</taxon>
        <taxon>Streptomycetaceae</taxon>
        <taxon>Streptomyces</taxon>
        <taxon>Streptomyces violaceusniger group</taxon>
    </lineage>
</organism>
<dbReference type="Pfam" id="PF16197">
    <property type="entry name" value="KAsynt_C_assoc"/>
    <property type="match status" value="1"/>
</dbReference>
<keyword evidence="7" id="KW-0012">Acyltransferase</keyword>
<dbReference type="InterPro" id="IPR055123">
    <property type="entry name" value="SpnB-like_Rossmann"/>
</dbReference>
<dbReference type="SUPFAM" id="SSF52151">
    <property type="entry name" value="FabD/lysophospholipase-like"/>
    <property type="match status" value="1"/>
</dbReference>
<sequence length="2528" mass="263191">MVVLPCESAGDAVSTVVCRALAAVRGWLADERCARSRLAVLTRGAMATAPGESVEDLGGAAVWGLLRSAQAEHPDRFVLVDHDGHQDSRTVLAAALAAAADGGHAHLALRRGRVLTPQLAPLTPSATALSTPTPSTPTSSTPTPPAATPTTPEAGAPWRIDVTSQGTLENLAAVPCPEAAGVLGAGQVRVAMHAAGVNFRDVVVALGMIPGQDVIGSEGAGVVLDTGPGVSGLAPGDRVMGLFSGAFGPVAVTDHRLLARLPEGWSFTDAAATPVVFLTAMYGLMDLAALRPGESVLVHSAAGGVGMAATQVARWLGAEVYATASPGKWDALRAGGVADDRIASSRTLEFADRFGRVDVVLNSLAGEYVDASLGLLADGGRFLEMGKTDIRDGERVAAEHGVRYQAFDLMDAGPDRVGELLRLLVSLFERGIFTALPTRAWDVRQAGDALRFLSQARHIGKLVLSIPQPLREGDTVLITGGTGTLGGLVARHLVERHGVRDVVLAGRRGPDAPGAAELAADLREYGAQVRVVACDVADRDQLARLLDTVSRLRMVVHTAGVLDDGVIESLTPERVREVLRPKVDAAWYLHELTAGRDLAEFVVFSSAAGVLGSPGQGAYAAANSWLDALMAHRRAAGLPGLSVAWGLWAERSGMTGHLSDRDLARMARAGATPLATDQGLRLLDSARAATEALVLATPLDATALRAQAGAGALPALFRGLVRAPIRRATGAGPVEDESSLRGRMAAMPVAEREQLVLDLVRTQVATVLGHGTPAAVDTARTFAETGFDSLTAVELRNRLRTATGVRLSATAIFDYPTPAVLAGHLLRELDGTVGEAVARPAAPAAATDRDPIVIVGMACRYPGGVTSPEELWELLATGRDAVADLPDDRGWDLDGLYSADPDSSGTSYVRAGGFVYDAGEFDADFFGISPREALAMDPQQRLLLEVAWETVERAGIPAASLKGSQTGVFVGAAAQGYGTGAGQAAEGSEGYFLTGGAGSVVSGRLSYTFGLEGPAVTVDTACSSSLVALHLAAQALRSGECSLALAGGVTVMATPGIFVEFSRQRGLAADGRCKAFADAADGTGWGEGVGMLLLERLSDARRNGHRVLAVVRGSAVNQDGASNGLTAPNGPAQQRVIRAALANAGLAASDVDAVEAHGTGTSLGDPIEAQALLATYGQERERPLLLGSVKSNIGHTQSAAGVAGVIKMVLAMRHGALPRTLHVDEPSTHVDWSAGAVELLTDAAEWPGTSRPRRAGVSSFGVSGTNAHVILEQPPVEAESGPAPEPIPGPAPAVVPWVLSGQGERGLRAQAARLRSFLAARPESGPADVGWSLAATRSALSHRAAVVGADRAELLAGLAALAAGEPAPGVVLGTADPGRVGVLFAGQGTQRAGMGRELYQAFPVFAAAWDEVCAALDPHLDRPLGEVVTDATGALDATAYTQAGLFALEVSLFRLVSSWGVRPDYLLGHSIGELAAAHVAGLWSLEDAAKVVAARGRLMGALPPGGAMVALAAPEDQVRPFLTDRVALAAVNGPSSVVVSGDEDAVCGVAEAFAARGVKTRRLRVGHAFHSPLMDEMLVAFAEVLDTVDFRAPRIPVVSNLSGAVAGEELCSPAYWVRQVRETVRFAAGLERLRELGTGTFLELGPDGTLTALAQAQITGADAEFIPTLRADRPEPVTVTTALAQLHTHGVEPDWSAVFPGARRAELPTYAFQRSRFWLEPSRTPGDAADLGLGALDHPLVGARVPLPDADGVLLTGRVSADAHSWLTGQRVLGVPLFPATGFLELVLQAGLQCDCRTVDELTIHEPLVLPERGGVEVQVSVRGADGSGRRPVTVYCRRDQRWIRYVTAVLGVDLPPAPERRPEPWPPTGARSLESAGTPAWRRDDEVFLDIELPEAAGAGAERWTLHPALLEQALRGEALAELVTAAEGTHLPFSWTGITLHTTGATRLRATLAPVGLDTVSLHVADAAGTPVLSVDSLALRPVSGHRLRQANAALFRPVWAVCRTRTEPDTGPVRWGLVGDPDAWKPDTLGAPVARYPDLSAIEDVPDVILLPCASEGGTASEVAVRVSEAVRTWRAGERFATSRLVLVTRGALATATGEDVEDLAAAAVWSLAEPLQAAEAGRLTLVDTDASDLRMLPAAVAVGEDRVAVRAGAVLVPDLATPAATEQDPPAWGPGTVLVTGGSATAVARHLVAEHGVRDLVLAGDGDVLAGDGDMAELAAFGATVRLAPCDPADGQALAALLEEIPGLRSVVHTAADAPERTRAGALSPESLRPRLRSGVEAAWNLHLATRDLELDRFVLFTSADGTLGPAYADALAAHRRARGLPAVSVSTDLGLALFDEACAGPGEAVRVTTATQAPARTEADRQPVEQPPAAEASATTLLERLAGRTEDEQDEILLELVRGQVAMVLGHPDAAMVDPDRGFVDMGFDSVAAVKLRNQLAGATRLDLPASLTFDHPTAVDLARHLRAEMLPDDAAAAILVLEELNKLDDSILVLDPGSAARVRISTLLQDLTAKWVERTDRP</sequence>
<reference evidence="13 14" key="1">
    <citation type="submission" date="2023-11" db="EMBL/GenBank/DDBJ databases">
        <title>30 novel species of actinomycetes from the DSMZ collection.</title>
        <authorList>
            <person name="Nouioui I."/>
        </authorList>
    </citation>
    <scope>NUCLEOTIDE SEQUENCE [LARGE SCALE GENOMIC DNA]</scope>
    <source>
        <strain evidence="13 14">DSM 41524</strain>
    </source>
</reference>
<dbReference type="InterPro" id="IPR036736">
    <property type="entry name" value="ACP-like_sf"/>
</dbReference>
<comment type="caution">
    <text evidence="8">Lacks conserved residue(s) required for the propagation of feature annotation.</text>
</comment>
<dbReference type="SMART" id="SM00829">
    <property type="entry name" value="PKS_ER"/>
    <property type="match status" value="1"/>
</dbReference>
<dbReference type="PANTHER" id="PTHR43775">
    <property type="entry name" value="FATTY ACID SYNTHASE"/>
    <property type="match status" value="1"/>
</dbReference>
<dbReference type="InterPro" id="IPR009081">
    <property type="entry name" value="PP-bd_ACP"/>
</dbReference>
<dbReference type="CDD" id="cd08956">
    <property type="entry name" value="KR_3_FAS_SDR_x"/>
    <property type="match status" value="2"/>
</dbReference>
<dbReference type="Pfam" id="PF00550">
    <property type="entry name" value="PP-binding"/>
    <property type="match status" value="2"/>
</dbReference>
<dbReference type="InterPro" id="IPR042104">
    <property type="entry name" value="PKS_dehydratase_sf"/>
</dbReference>
<keyword evidence="14" id="KW-1185">Reference proteome</keyword>
<dbReference type="PROSITE" id="PS52019">
    <property type="entry name" value="PKS_MFAS_DH"/>
    <property type="match status" value="1"/>
</dbReference>
<comment type="pathway">
    <text evidence="1">Antibiotic biosynthesis.</text>
</comment>
<keyword evidence="3" id="KW-0597">Phosphoprotein</keyword>
<dbReference type="SMART" id="SM00826">
    <property type="entry name" value="PKS_DH"/>
    <property type="match status" value="1"/>
</dbReference>
<dbReference type="Pfam" id="PF14765">
    <property type="entry name" value="PS-DH"/>
    <property type="match status" value="1"/>
</dbReference>
<feature type="region of interest" description="Disordered" evidence="9">
    <location>
        <begin position="1858"/>
        <end position="1878"/>
    </location>
</feature>
<dbReference type="InterPro" id="IPR016035">
    <property type="entry name" value="Acyl_Trfase/lysoPLipase"/>
</dbReference>
<dbReference type="InterPro" id="IPR020841">
    <property type="entry name" value="PKS_Beta-ketoAc_synthase_dom"/>
</dbReference>
<evidence type="ECO:0000256" key="5">
    <source>
        <dbReference type="ARBA" id="ARBA00023194"/>
    </source>
</evidence>
<dbReference type="Pfam" id="PF00698">
    <property type="entry name" value="Acyl_transf_1"/>
    <property type="match status" value="1"/>
</dbReference>
<evidence type="ECO:0000313" key="14">
    <source>
        <dbReference type="Proteomes" id="UP001354709"/>
    </source>
</evidence>
<dbReference type="Gene3D" id="3.40.47.10">
    <property type="match status" value="1"/>
</dbReference>
<evidence type="ECO:0000256" key="1">
    <source>
        <dbReference type="ARBA" id="ARBA00004792"/>
    </source>
</evidence>
<proteinExistence type="predicted"/>
<dbReference type="SMART" id="SM00822">
    <property type="entry name" value="PKS_KR"/>
    <property type="match status" value="2"/>
</dbReference>
<dbReference type="Gene3D" id="3.30.70.3290">
    <property type="match status" value="1"/>
</dbReference>
<feature type="compositionally biased region" description="Low complexity" evidence="9">
    <location>
        <begin position="124"/>
        <end position="141"/>
    </location>
</feature>
<accession>A0ABU7QBI4</accession>
<feature type="region of interest" description="C-terminal hotdog fold" evidence="8">
    <location>
        <begin position="1879"/>
        <end position="2053"/>
    </location>
</feature>
<evidence type="ECO:0000313" key="13">
    <source>
        <dbReference type="EMBL" id="MEE4598723.1"/>
    </source>
</evidence>
<evidence type="ECO:0000256" key="6">
    <source>
        <dbReference type="ARBA" id="ARBA00023268"/>
    </source>
</evidence>
<dbReference type="Pfam" id="PF22953">
    <property type="entry name" value="SpnB_Rossmann"/>
    <property type="match status" value="2"/>
</dbReference>